<keyword evidence="1" id="KW-0433">Leucine-rich repeat</keyword>
<dbReference type="OMA" id="QHGTILH"/>
<dbReference type="InterPro" id="IPR050328">
    <property type="entry name" value="Dev_Immune_Receptor"/>
</dbReference>
<dbReference type="Gene3D" id="3.80.10.10">
    <property type="entry name" value="Ribonuclease Inhibitor"/>
    <property type="match status" value="9"/>
</dbReference>
<feature type="signal peptide" evidence="4">
    <location>
        <begin position="1"/>
        <end position="21"/>
    </location>
</feature>
<dbReference type="SMART" id="SM00369">
    <property type="entry name" value="LRR_TYP"/>
    <property type="match status" value="31"/>
</dbReference>
<dbReference type="WBParaSite" id="nRc.2.0.1.t37403-RA">
    <property type="protein sequence ID" value="nRc.2.0.1.t37403-RA"/>
    <property type="gene ID" value="nRc.2.0.1.g37403"/>
</dbReference>
<keyword evidence="2 4" id="KW-0732">Signal</keyword>
<evidence type="ECO:0000259" key="5">
    <source>
        <dbReference type="SMART" id="SM00082"/>
    </source>
</evidence>
<dbReference type="GO" id="GO:0031012">
    <property type="term" value="C:extracellular matrix"/>
    <property type="evidence" value="ECO:0007669"/>
    <property type="project" value="TreeGrafter"/>
</dbReference>
<dbReference type="InterPro" id="IPR032675">
    <property type="entry name" value="LRR_dom_sf"/>
</dbReference>
<keyword evidence="3" id="KW-0677">Repeat</keyword>
<proteinExistence type="predicted"/>
<dbReference type="GO" id="GO:0005615">
    <property type="term" value="C:extracellular space"/>
    <property type="evidence" value="ECO:0007669"/>
    <property type="project" value="TreeGrafter"/>
</dbReference>
<feature type="domain" description="LRRCT" evidence="5">
    <location>
        <begin position="1159"/>
        <end position="1221"/>
    </location>
</feature>
<dbReference type="SMART" id="SM00365">
    <property type="entry name" value="LRR_SD22"/>
    <property type="match status" value="13"/>
</dbReference>
<evidence type="ECO:0000256" key="2">
    <source>
        <dbReference type="ARBA" id="ARBA00022729"/>
    </source>
</evidence>
<dbReference type="SMART" id="SM00364">
    <property type="entry name" value="LRR_BAC"/>
    <property type="match status" value="9"/>
</dbReference>
<feature type="chain" id="PRO_5036872584" evidence="4">
    <location>
        <begin position="22"/>
        <end position="1307"/>
    </location>
</feature>
<evidence type="ECO:0000313" key="6">
    <source>
        <dbReference type="Proteomes" id="UP000887565"/>
    </source>
</evidence>
<evidence type="ECO:0000256" key="4">
    <source>
        <dbReference type="SAM" id="SignalP"/>
    </source>
</evidence>
<sequence>MEFRVFCALLIISNSVKIIFSATCDFDSKFGTDSKWKFCRCAKTSPISVAILCRYQQWPMIPELPAPVAGPVSPANGLFQIDNQRLLDATGYFYIDALNIVDGNLVYIHEEAFKNQPHLHKLDFSRNKIEKINANAFKGLEMKLTHLILNANLLNAFPQKSTSFLQQLQYLNLMHNAIDKLDESVFQYFKDSRLSNLKFLHLDHNLIDELPEGTFSPLNLKLLTLSNNRIRKNNFLDLIPFEALRYSTSTLETLDFEGNNLTEFHSEPDIKFHKNLTLNLAHNRISILDLDSLTSFPYLKKLILAHNQLSFVRDLSFRQIRFLEILDISNNKLSHLSAITFSTIFSSLKELYLHDNNLHILPPCLKLLTNLEILNLKSNKLLNAEESNFENFKFSLKELHISFNLLTKVPDEILRGNSNLKHLDLSKNEIRLLSEFDAEKLLNLNLAGNNLKFLRDKRVFASAPNLAYMDLSYNRIQDLAEDIFEFSTNLESLFLQHNKLEIFPVAAFRHLSKLRHLIMDNNFIIALPVEAFNSMKNLEHLSLKNNRIHAILAETFPPRSLKSLKSVKLSFNSISFLAPKTFADLPTLKSIELQANDLESLATYSFSNLSNLIKLDLSMNKINRTFQLTFFDLPKLQYLSLSSNFLNKIESGTFSDVSNLEILDLSRNHFIKFESQYLYGLKRLKKLNLAGNYITNVELNDFKSHLIDLDLSSNLLQQVDEKTFAEFYQLVKLNLAENSLMDVHNKAFLSDHRLSDVNLSRNELTFVRKMTFSGQKMLNNLDLSGNFLRKIDPIAFGQDNLHNLYLNSNKFQHVPQQALELVKGSLCSLDLSDNQIPFLESKYFDGLKNLTVLKLSSNIIQRIEEASFKGLSNLKVLCLDHNPVTDWHPNAFKDISSHIELVNLASTGIASLPVLGHRSIKYLNLSHNTLYDLDEHSMLQFPKLESLDVSVNRLSALRQSIFDALPYLKILNVSRNPVSTIDPSCFRNLHKLEVLDMHDLANLIRFDYRSFSVLRSLKELFFYGYPELEDEYNITVLLNDLPPLQVLHMEIRDHSLRNQLSNVDTRFLRYLHIGGNQYLAKVESDAFENLRGYSMLISVKNTGLKYFEKKTLQNLNHVSNLELDLSRNRLKTIELFDFYPPPLLNSRGTILIDIWLDGNMLICDCRLSWIAKWLDYVDKNSISEEARNRRIRRWNKTLCAAPENFYNLPVTRVDFETLGCSASDRCTTLIAHGIKDLAFLVWEVCQYLFRSTIKLLHAQADPSQDPSFILAFSGGTERDGMQSTQRSPAKGKFLFHSVVLERFLVDI</sequence>
<dbReference type="Pfam" id="PF13855">
    <property type="entry name" value="LRR_8"/>
    <property type="match status" value="9"/>
</dbReference>
<dbReference type="InterPro" id="IPR003591">
    <property type="entry name" value="Leu-rich_rpt_typical-subtyp"/>
</dbReference>
<reference evidence="7" key="1">
    <citation type="submission" date="2022-11" db="UniProtKB">
        <authorList>
            <consortium name="WormBaseParasite"/>
        </authorList>
    </citation>
    <scope>IDENTIFICATION</scope>
</reference>
<dbReference type="PANTHER" id="PTHR24373:SF370">
    <property type="entry name" value="FISH-LIPS, ISOFORM E"/>
    <property type="match status" value="1"/>
</dbReference>
<evidence type="ECO:0000256" key="3">
    <source>
        <dbReference type="ARBA" id="ARBA00022737"/>
    </source>
</evidence>
<keyword evidence="6" id="KW-1185">Reference proteome</keyword>
<dbReference type="InterPro" id="IPR000483">
    <property type="entry name" value="Cys-rich_flank_reg_C"/>
</dbReference>
<protein>
    <submittedName>
        <fullName evidence="7">LRRCT domain-containing protein</fullName>
    </submittedName>
</protein>
<dbReference type="Proteomes" id="UP000887565">
    <property type="component" value="Unplaced"/>
</dbReference>
<dbReference type="InterPro" id="IPR001611">
    <property type="entry name" value="Leu-rich_rpt"/>
</dbReference>
<evidence type="ECO:0000256" key="1">
    <source>
        <dbReference type="ARBA" id="ARBA00022614"/>
    </source>
</evidence>
<dbReference type="SMART" id="SM00082">
    <property type="entry name" value="LRRCT"/>
    <property type="match status" value="1"/>
</dbReference>
<dbReference type="SUPFAM" id="SSF52058">
    <property type="entry name" value="L domain-like"/>
    <property type="match status" value="4"/>
</dbReference>
<dbReference type="PRINTS" id="PR00019">
    <property type="entry name" value="LEURICHRPT"/>
</dbReference>
<evidence type="ECO:0000313" key="7">
    <source>
        <dbReference type="WBParaSite" id="nRc.2.0.1.t37403-RA"/>
    </source>
</evidence>
<name>A0A915KF17_ROMCU</name>
<accession>A0A915KF17</accession>
<organism evidence="6 7">
    <name type="scientific">Romanomermis culicivorax</name>
    <name type="common">Nematode worm</name>
    <dbReference type="NCBI Taxonomy" id="13658"/>
    <lineage>
        <taxon>Eukaryota</taxon>
        <taxon>Metazoa</taxon>
        <taxon>Ecdysozoa</taxon>
        <taxon>Nematoda</taxon>
        <taxon>Enoplea</taxon>
        <taxon>Dorylaimia</taxon>
        <taxon>Mermithida</taxon>
        <taxon>Mermithoidea</taxon>
        <taxon>Mermithidae</taxon>
        <taxon>Romanomermis</taxon>
    </lineage>
</organism>
<dbReference type="PROSITE" id="PS51450">
    <property type="entry name" value="LRR"/>
    <property type="match status" value="11"/>
</dbReference>
<dbReference type="PANTHER" id="PTHR24373">
    <property type="entry name" value="SLIT RELATED LEUCINE-RICH REPEAT NEURONAL PROTEIN"/>
    <property type="match status" value="1"/>
</dbReference>